<proteinExistence type="predicted"/>
<name>A0A0W0G8E2_MONRR</name>
<gene>
    <name evidence="6" type="ORF">WG66_2586</name>
</gene>
<dbReference type="EMBL" id="LATX01000836">
    <property type="protein sequence ID" value="KTB44835.1"/>
    <property type="molecule type" value="Genomic_DNA"/>
</dbReference>
<sequence>MPQNFRKPKISHQELSKMLEDMQLGDPMGETASFRTFKREEMIELLKGMGVSVVDMKKASNEDIMKRLRLALWDSQRLDLMFPGKSLDGKRKVRLNLESLPSWPKWRDPRPELRDLGKGLTIMDGFKDAERLDTYIFRHFPMSSFTPMENMKDTIDPKPGMPGAWVGLRCAMSKGALDITRDGGADSQLLAFHSEDSRTLLVLELLDVKQAKWTEPTSYQMKVLKDVQKTKFGRGPSDPLVPMMQTPKFPLVVVRYHYLDSLPKKGSLLIGHVLQKLAKTMSDEAAKEKINFYTGCSQEVSEDHLRTFVRVLDANADLLDTDYVEETQSHWKGVSKALAQQTRISFFSPCLRLRWSALEEVETGKKPWKADPLCAACGKKGMKPVRCAGCKAAIYCNAECSKAHWESHKPGCTLSTRLSNVDVQLPKGKWYVPARCYHDFAPNTGFAILSEMAIHSGCPPTGECAPNEYGTERFILRTSLDPQYCVGGLPQFRGTTVFMWDRRRSFLLRAGPGDNMFAKKYQGGRKIPSHR</sequence>
<dbReference type="AlphaFoldDB" id="A0A0W0G8E2"/>
<dbReference type="PROSITE" id="PS50865">
    <property type="entry name" value="ZF_MYND_2"/>
    <property type="match status" value="1"/>
</dbReference>
<evidence type="ECO:0000313" key="6">
    <source>
        <dbReference type="EMBL" id="KTB44835.1"/>
    </source>
</evidence>
<comment type="caution">
    <text evidence="6">The sequence shown here is derived from an EMBL/GenBank/DDBJ whole genome shotgun (WGS) entry which is preliminary data.</text>
</comment>
<reference evidence="6 7" key="1">
    <citation type="submission" date="2015-12" db="EMBL/GenBank/DDBJ databases">
        <title>Draft genome sequence of Moniliophthora roreri, the causal agent of frosty pod rot of cacao.</title>
        <authorList>
            <person name="Aime M.C."/>
            <person name="Diaz-Valderrama J.R."/>
            <person name="Kijpornyongpan T."/>
            <person name="Phillips-Mora W."/>
        </authorList>
    </citation>
    <scope>NUCLEOTIDE SEQUENCE [LARGE SCALE GENOMIC DNA]</scope>
    <source>
        <strain evidence="6 7">MCA 2952</strain>
    </source>
</reference>
<protein>
    <recommendedName>
        <fullName evidence="5">MYND-type domain-containing protein</fullName>
    </recommendedName>
</protein>
<organism evidence="6 7">
    <name type="scientific">Moniliophthora roreri</name>
    <name type="common">Frosty pod rot fungus</name>
    <name type="synonym">Monilia roreri</name>
    <dbReference type="NCBI Taxonomy" id="221103"/>
    <lineage>
        <taxon>Eukaryota</taxon>
        <taxon>Fungi</taxon>
        <taxon>Dikarya</taxon>
        <taxon>Basidiomycota</taxon>
        <taxon>Agaricomycotina</taxon>
        <taxon>Agaricomycetes</taxon>
        <taxon>Agaricomycetidae</taxon>
        <taxon>Agaricales</taxon>
        <taxon>Marasmiineae</taxon>
        <taxon>Marasmiaceae</taxon>
        <taxon>Moniliophthora</taxon>
    </lineage>
</organism>
<dbReference type="InterPro" id="IPR002893">
    <property type="entry name" value="Znf_MYND"/>
</dbReference>
<dbReference type="Proteomes" id="UP000054988">
    <property type="component" value="Unassembled WGS sequence"/>
</dbReference>
<accession>A0A0W0G8E2</accession>
<dbReference type="Gene3D" id="6.10.140.2220">
    <property type="match status" value="1"/>
</dbReference>
<dbReference type="eggNOG" id="ENOG502SCM8">
    <property type="taxonomic scope" value="Eukaryota"/>
</dbReference>
<evidence type="ECO:0000259" key="5">
    <source>
        <dbReference type="PROSITE" id="PS50865"/>
    </source>
</evidence>
<keyword evidence="2 4" id="KW-0863">Zinc-finger</keyword>
<keyword evidence="1" id="KW-0479">Metal-binding</keyword>
<dbReference type="GO" id="GO:0008270">
    <property type="term" value="F:zinc ion binding"/>
    <property type="evidence" value="ECO:0007669"/>
    <property type="project" value="UniProtKB-KW"/>
</dbReference>
<dbReference type="Pfam" id="PF01753">
    <property type="entry name" value="zf-MYND"/>
    <property type="match status" value="1"/>
</dbReference>
<feature type="domain" description="MYND-type" evidence="5">
    <location>
        <begin position="374"/>
        <end position="412"/>
    </location>
</feature>
<evidence type="ECO:0000313" key="7">
    <source>
        <dbReference type="Proteomes" id="UP000054988"/>
    </source>
</evidence>
<evidence type="ECO:0000256" key="4">
    <source>
        <dbReference type="PROSITE-ProRule" id="PRU00134"/>
    </source>
</evidence>
<evidence type="ECO:0000256" key="1">
    <source>
        <dbReference type="ARBA" id="ARBA00022723"/>
    </source>
</evidence>
<evidence type="ECO:0000256" key="2">
    <source>
        <dbReference type="ARBA" id="ARBA00022771"/>
    </source>
</evidence>
<dbReference type="PROSITE" id="PS01360">
    <property type="entry name" value="ZF_MYND_1"/>
    <property type="match status" value="1"/>
</dbReference>
<dbReference type="SUPFAM" id="SSF144232">
    <property type="entry name" value="HIT/MYND zinc finger-like"/>
    <property type="match status" value="1"/>
</dbReference>
<keyword evidence="3" id="KW-0862">Zinc</keyword>
<evidence type="ECO:0000256" key="3">
    <source>
        <dbReference type="ARBA" id="ARBA00022833"/>
    </source>
</evidence>